<reference evidence="2" key="1">
    <citation type="journal article" date="2008" name="BMC Genomics">
        <title>A conifer genomics resource of 200,000 spruce (Picea spp.) ESTs and 6,464 high-quality, sequence-finished full-length cDNAs for Sitka spruce (Picea sitchensis).</title>
        <authorList>
            <person name="Ralph S.G."/>
            <person name="Chun H.J."/>
            <person name="Kolosova N."/>
            <person name="Cooper D."/>
            <person name="Oddy C."/>
            <person name="Ritland C.E."/>
            <person name="Kirkpatrick R."/>
            <person name="Moore R."/>
            <person name="Barber S."/>
            <person name="Holt R.A."/>
            <person name="Jones S.J."/>
            <person name="Marra M.A."/>
            <person name="Douglas C.J."/>
            <person name="Ritland K."/>
            <person name="Bohlmann J."/>
        </authorList>
    </citation>
    <scope>NUCLEOTIDE SEQUENCE</scope>
    <source>
        <tissue evidence="2">Green portion of the leader tissue</tissue>
    </source>
</reference>
<feature type="region of interest" description="Disordered" evidence="1">
    <location>
        <begin position="80"/>
        <end position="110"/>
    </location>
</feature>
<sequence length="110" mass="12043">MEMKAVNSFSSKAKELPVIAIPLKSSDHVQQTETEKVTSSSPSPLASTPNAKNCLCSPTTHAGSFRCRLHRSLQKQWSIGSYRLPSPPPEEVQVPSTETVPKPVEENWVA</sequence>
<feature type="region of interest" description="Disordered" evidence="1">
    <location>
        <begin position="22"/>
        <end position="51"/>
    </location>
</feature>
<accession>A9NKK5</accession>
<dbReference type="PANTHER" id="PTHR33132">
    <property type="entry name" value="OSJNBB0118P14.9 PROTEIN"/>
    <property type="match status" value="1"/>
</dbReference>
<evidence type="ECO:0000256" key="1">
    <source>
        <dbReference type="SAM" id="MobiDB-lite"/>
    </source>
</evidence>
<dbReference type="PANTHER" id="PTHR33132:SF92">
    <property type="entry name" value="SERINE-RICH PROTEIN"/>
    <property type="match status" value="1"/>
</dbReference>
<protein>
    <recommendedName>
        <fullName evidence="3">Serine-rich protein-like protein</fullName>
    </recommendedName>
</protein>
<organism evidence="2">
    <name type="scientific">Picea sitchensis</name>
    <name type="common">Sitka spruce</name>
    <name type="synonym">Pinus sitchensis</name>
    <dbReference type="NCBI Taxonomy" id="3332"/>
    <lineage>
        <taxon>Eukaryota</taxon>
        <taxon>Viridiplantae</taxon>
        <taxon>Streptophyta</taxon>
        <taxon>Embryophyta</taxon>
        <taxon>Tracheophyta</taxon>
        <taxon>Spermatophyta</taxon>
        <taxon>Pinopsida</taxon>
        <taxon>Pinidae</taxon>
        <taxon>Conifers I</taxon>
        <taxon>Pinales</taxon>
        <taxon>Pinaceae</taxon>
        <taxon>Picea</taxon>
    </lineage>
</organism>
<feature type="compositionally biased region" description="Low complexity" evidence="1">
    <location>
        <begin position="38"/>
        <end position="49"/>
    </location>
</feature>
<name>A9NKK5_PICSI</name>
<evidence type="ECO:0000313" key="2">
    <source>
        <dbReference type="EMBL" id="ABK21166.1"/>
    </source>
</evidence>
<feature type="compositionally biased region" description="Low complexity" evidence="1">
    <location>
        <begin position="91"/>
        <end position="101"/>
    </location>
</feature>
<proteinExistence type="evidence at transcript level"/>
<evidence type="ECO:0008006" key="3">
    <source>
        <dbReference type="Google" id="ProtNLM"/>
    </source>
</evidence>
<dbReference type="EMBL" id="EF081785">
    <property type="protein sequence ID" value="ABK21166.1"/>
    <property type="molecule type" value="mRNA"/>
</dbReference>
<dbReference type="AlphaFoldDB" id="A9NKK5"/>